<comment type="caution">
    <text evidence="2">The sequence shown here is derived from an EMBL/GenBank/DDBJ whole genome shotgun (WGS) entry which is preliminary data.</text>
</comment>
<dbReference type="Pfam" id="PF11143">
    <property type="entry name" value="DUF2919"/>
    <property type="match status" value="1"/>
</dbReference>
<feature type="transmembrane region" description="Helical" evidence="1">
    <location>
        <begin position="60"/>
        <end position="78"/>
    </location>
</feature>
<feature type="transmembrane region" description="Helical" evidence="1">
    <location>
        <begin position="119"/>
        <end position="140"/>
    </location>
</feature>
<evidence type="ECO:0000313" key="2">
    <source>
        <dbReference type="EMBL" id="GLR70440.1"/>
    </source>
</evidence>
<keyword evidence="1" id="KW-0812">Transmembrane</keyword>
<gene>
    <name evidence="2" type="ORF">GCM10007852_13480</name>
</gene>
<dbReference type="AlphaFoldDB" id="A0AA37SYE6"/>
<evidence type="ECO:0000313" key="3">
    <source>
        <dbReference type="Proteomes" id="UP001156601"/>
    </source>
</evidence>
<keyword evidence="3" id="KW-1185">Reference proteome</keyword>
<keyword evidence="1" id="KW-1133">Transmembrane helix</keyword>
<protein>
    <recommendedName>
        <fullName evidence="4">DUF2919 domain-containing protein</fullName>
    </recommendedName>
</protein>
<dbReference type="InterPro" id="IPR021318">
    <property type="entry name" value="DUF2919"/>
</dbReference>
<accession>A0AA37SYE6</accession>
<proteinExistence type="predicted"/>
<evidence type="ECO:0000256" key="1">
    <source>
        <dbReference type="SAM" id="Phobius"/>
    </source>
</evidence>
<keyword evidence="1" id="KW-0472">Membrane</keyword>
<dbReference type="Proteomes" id="UP001156601">
    <property type="component" value="Unassembled WGS sequence"/>
</dbReference>
<feature type="transmembrane region" description="Helical" evidence="1">
    <location>
        <begin position="20"/>
        <end position="40"/>
    </location>
</feature>
<sequence length="159" mass="18465">MQLEFPLGHYDESGRLKPPLFLYVLLFFLCRGLLVFVVALSMRDDSERMMTLFYPEKYDFYLSLLPAIPAFLILAMFSRRQAIWKKGKQMIFVGISYLLGTALLLDIALQLYVLNKLEYTFAISRASTLTFALIGIMYLLKSKHVKHLKKDWPTPNVTE</sequence>
<organism evidence="2 3">
    <name type="scientific">Agaribacter marinus</name>
    <dbReference type="NCBI Taxonomy" id="1431249"/>
    <lineage>
        <taxon>Bacteria</taxon>
        <taxon>Pseudomonadati</taxon>
        <taxon>Pseudomonadota</taxon>
        <taxon>Gammaproteobacteria</taxon>
        <taxon>Alteromonadales</taxon>
        <taxon>Alteromonadaceae</taxon>
        <taxon>Agaribacter</taxon>
    </lineage>
</organism>
<name>A0AA37SYE6_9ALTE</name>
<dbReference type="EMBL" id="BSOT01000005">
    <property type="protein sequence ID" value="GLR70440.1"/>
    <property type="molecule type" value="Genomic_DNA"/>
</dbReference>
<reference evidence="2" key="1">
    <citation type="journal article" date="2014" name="Int. J. Syst. Evol. Microbiol.">
        <title>Complete genome sequence of Corynebacterium casei LMG S-19264T (=DSM 44701T), isolated from a smear-ripened cheese.</title>
        <authorList>
            <consortium name="US DOE Joint Genome Institute (JGI-PGF)"/>
            <person name="Walter F."/>
            <person name="Albersmeier A."/>
            <person name="Kalinowski J."/>
            <person name="Ruckert C."/>
        </authorList>
    </citation>
    <scope>NUCLEOTIDE SEQUENCE</scope>
    <source>
        <strain evidence="2">NBRC 110023</strain>
    </source>
</reference>
<feature type="transmembrane region" description="Helical" evidence="1">
    <location>
        <begin position="90"/>
        <end position="113"/>
    </location>
</feature>
<evidence type="ECO:0008006" key="4">
    <source>
        <dbReference type="Google" id="ProtNLM"/>
    </source>
</evidence>
<dbReference type="RefSeq" id="WP_284216737.1">
    <property type="nucleotide sequence ID" value="NZ_BSOT01000005.1"/>
</dbReference>
<reference evidence="2" key="2">
    <citation type="submission" date="2023-01" db="EMBL/GenBank/DDBJ databases">
        <title>Draft genome sequence of Agaribacter marinus strain NBRC 110023.</title>
        <authorList>
            <person name="Sun Q."/>
            <person name="Mori K."/>
        </authorList>
    </citation>
    <scope>NUCLEOTIDE SEQUENCE</scope>
    <source>
        <strain evidence="2">NBRC 110023</strain>
    </source>
</reference>